<accession>A0ABZ0Y6N6</accession>
<protein>
    <submittedName>
        <fullName evidence="16">TonB-dependent receptor</fullName>
    </submittedName>
</protein>
<name>A0ABZ0Y6N6_9BURK</name>
<evidence type="ECO:0000313" key="17">
    <source>
        <dbReference type="Proteomes" id="UP001326110"/>
    </source>
</evidence>
<gene>
    <name evidence="16" type="ORF">SR858_12055</name>
</gene>
<reference evidence="16 17" key="1">
    <citation type="submission" date="2023-11" db="EMBL/GenBank/DDBJ databases">
        <title>MicrobeMod: A computational toolkit for identifying prokaryotic methylation and restriction-modification with nanopore sequencing.</title>
        <authorList>
            <person name="Crits-Christoph A."/>
            <person name="Kang S.C."/>
            <person name="Lee H."/>
            <person name="Ostrov N."/>
        </authorList>
    </citation>
    <scope>NUCLEOTIDE SEQUENCE [LARGE SCALE GENOMIC DNA]</scope>
    <source>
        <strain evidence="16 17">ATCC 25935</strain>
    </source>
</reference>
<feature type="domain" description="TonB-dependent receptor-like beta-barrel" evidence="14">
    <location>
        <begin position="257"/>
        <end position="717"/>
    </location>
</feature>
<dbReference type="InterPro" id="IPR000531">
    <property type="entry name" value="Beta-barrel_TonB"/>
</dbReference>
<proteinExistence type="inferred from homology"/>
<dbReference type="EMBL" id="CP140152">
    <property type="protein sequence ID" value="WQH07027.1"/>
    <property type="molecule type" value="Genomic_DNA"/>
</dbReference>
<dbReference type="InterPro" id="IPR039426">
    <property type="entry name" value="TonB-dep_rcpt-like"/>
</dbReference>
<keyword evidence="17" id="KW-1185">Reference proteome</keyword>
<evidence type="ECO:0000259" key="15">
    <source>
        <dbReference type="Pfam" id="PF07715"/>
    </source>
</evidence>
<evidence type="ECO:0000259" key="14">
    <source>
        <dbReference type="Pfam" id="PF00593"/>
    </source>
</evidence>
<keyword evidence="9 11" id="KW-0472">Membrane</keyword>
<evidence type="ECO:0000256" key="5">
    <source>
        <dbReference type="ARBA" id="ARBA00022692"/>
    </source>
</evidence>
<organism evidence="16 17">
    <name type="scientific">Duganella zoogloeoides</name>
    <dbReference type="NCBI Taxonomy" id="75659"/>
    <lineage>
        <taxon>Bacteria</taxon>
        <taxon>Pseudomonadati</taxon>
        <taxon>Pseudomonadota</taxon>
        <taxon>Betaproteobacteria</taxon>
        <taxon>Burkholderiales</taxon>
        <taxon>Oxalobacteraceae</taxon>
        <taxon>Telluria group</taxon>
        <taxon>Duganella</taxon>
    </lineage>
</organism>
<keyword evidence="6" id="KW-0408">Iron</keyword>
<evidence type="ECO:0000256" key="8">
    <source>
        <dbReference type="ARBA" id="ARBA00023077"/>
    </source>
</evidence>
<evidence type="ECO:0000256" key="6">
    <source>
        <dbReference type="ARBA" id="ARBA00023004"/>
    </source>
</evidence>
<keyword evidence="2 11" id="KW-0813">Transport</keyword>
<evidence type="ECO:0000256" key="2">
    <source>
        <dbReference type="ARBA" id="ARBA00022448"/>
    </source>
</evidence>
<dbReference type="Pfam" id="PF07715">
    <property type="entry name" value="Plug"/>
    <property type="match status" value="1"/>
</dbReference>
<comment type="similarity">
    <text evidence="11 12">Belongs to the TonB-dependent receptor family.</text>
</comment>
<dbReference type="SUPFAM" id="SSF56935">
    <property type="entry name" value="Porins"/>
    <property type="match status" value="1"/>
</dbReference>
<feature type="chain" id="PRO_5045388137" evidence="13">
    <location>
        <begin position="31"/>
        <end position="748"/>
    </location>
</feature>
<keyword evidence="8 12" id="KW-0798">TonB box</keyword>
<keyword evidence="5 11" id="KW-0812">Transmembrane</keyword>
<evidence type="ECO:0000313" key="16">
    <source>
        <dbReference type="EMBL" id="WQH07027.1"/>
    </source>
</evidence>
<keyword evidence="4" id="KW-0410">Iron transport</keyword>
<dbReference type="Pfam" id="PF00593">
    <property type="entry name" value="TonB_dep_Rec_b-barrel"/>
    <property type="match status" value="1"/>
</dbReference>
<evidence type="ECO:0000256" key="4">
    <source>
        <dbReference type="ARBA" id="ARBA00022496"/>
    </source>
</evidence>
<dbReference type="Proteomes" id="UP001326110">
    <property type="component" value="Chromosome"/>
</dbReference>
<keyword evidence="3 11" id="KW-1134">Transmembrane beta strand</keyword>
<evidence type="ECO:0000256" key="10">
    <source>
        <dbReference type="ARBA" id="ARBA00023237"/>
    </source>
</evidence>
<dbReference type="PANTHER" id="PTHR32552:SF81">
    <property type="entry name" value="TONB-DEPENDENT OUTER MEMBRANE RECEPTOR"/>
    <property type="match status" value="1"/>
</dbReference>
<evidence type="ECO:0000256" key="1">
    <source>
        <dbReference type="ARBA" id="ARBA00004571"/>
    </source>
</evidence>
<evidence type="ECO:0000256" key="13">
    <source>
        <dbReference type="SAM" id="SignalP"/>
    </source>
</evidence>
<dbReference type="RefSeq" id="WP_322534575.1">
    <property type="nucleotide sequence ID" value="NZ_CP140152.1"/>
</dbReference>
<feature type="signal peptide" evidence="13">
    <location>
        <begin position="1"/>
        <end position="30"/>
    </location>
</feature>
<dbReference type="InterPro" id="IPR036942">
    <property type="entry name" value="Beta-barrel_TonB_sf"/>
</dbReference>
<keyword evidence="16" id="KW-0675">Receptor</keyword>
<evidence type="ECO:0000256" key="9">
    <source>
        <dbReference type="ARBA" id="ARBA00023136"/>
    </source>
</evidence>
<evidence type="ECO:0000256" key="11">
    <source>
        <dbReference type="PROSITE-ProRule" id="PRU01360"/>
    </source>
</evidence>
<dbReference type="PANTHER" id="PTHR32552">
    <property type="entry name" value="FERRICHROME IRON RECEPTOR-RELATED"/>
    <property type="match status" value="1"/>
</dbReference>
<dbReference type="Gene3D" id="2.40.170.20">
    <property type="entry name" value="TonB-dependent receptor, beta-barrel domain"/>
    <property type="match status" value="1"/>
</dbReference>
<evidence type="ECO:0000256" key="7">
    <source>
        <dbReference type="ARBA" id="ARBA00023065"/>
    </source>
</evidence>
<comment type="subcellular location">
    <subcellularLocation>
        <location evidence="1 11">Cell outer membrane</location>
        <topology evidence="1 11">Multi-pass membrane protein</topology>
    </subcellularLocation>
</comment>
<evidence type="ECO:0000256" key="3">
    <source>
        <dbReference type="ARBA" id="ARBA00022452"/>
    </source>
</evidence>
<keyword evidence="13" id="KW-0732">Signal</keyword>
<evidence type="ECO:0000256" key="12">
    <source>
        <dbReference type="RuleBase" id="RU003357"/>
    </source>
</evidence>
<sequence length="748" mass="80810">MLKSCVPDHAATLALTLSPLILLAGAPAAAQDQAGAALPEVVVTAQRTPALESKTPVSMTVLGERQLVERGLENPGDIGAAIPNVEFDNATDGLRITMRGVSSADTTGKGDPSAAFMVDGVYIARPQIQNLSFYDLERVEVLRGPQGTLYGRNTTAGAVNVISRTPVDTFAFDAHAGIGNYRSREAGAMLNVPVNDALALRAAVVAHRHDSYLRNGQHTPYALGLDRDDVSARLSAKIRLHRDATLLLRADHSRVDDNNDSFVPDTNFYSGVSAGAPVWQGGSTRNLLTNRFISPNSTPSQGYSHKTTSSLGADLQWDLGAATLYYLGSHRDYDQQQLTNSYYRVAPGVALGVHQDFDGWYRQDSHEVRLASKAAGPLTGQAGVYYFRERSSQSYAFRDLEAAGLTPYYAFPHGPTRSASKALFGQATYQVRGDLRLTAGARRTMDKKSRYGATSFQQASVFNPATDLQLLNAADLATNQATWRLGADFDVTPSTMVYASIATGYKAGGFNDGCMAGAQALGLTCNPALAVPRTTLVYQPEQLRAYEAGVKTRFLDQRGALNVSVFSYDYTNLQLSGVAIVAGAPRFITNNAGEASVKGLELEGQFKLTAQDQLVYALSLLDAHYVRYSPDGVHSWNGNKLDRAPAHTVSLGYERSMRVADGVLAAGLDTRRSADYEIAVASQLLRYRVPARTETGASLRYTVAGGAWSVLARVKNLENKVRPISIDSFGMAVPSDPRTFDLRVDYRY</sequence>
<keyword evidence="10 11" id="KW-0998">Cell outer membrane</keyword>
<feature type="domain" description="TonB-dependent receptor plug" evidence="15">
    <location>
        <begin position="53"/>
        <end position="158"/>
    </location>
</feature>
<dbReference type="PROSITE" id="PS52016">
    <property type="entry name" value="TONB_DEPENDENT_REC_3"/>
    <property type="match status" value="1"/>
</dbReference>
<dbReference type="InterPro" id="IPR012910">
    <property type="entry name" value="Plug_dom"/>
</dbReference>
<keyword evidence="7" id="KW-0406">Ion transport</keyword>